<accession>A0A2I4ETH5</accession>
<reference evidence="2" key="1">
    <citation type="submission" date="2025-08" db="UniProtKB">
        <authorList>
            <consortium name="RefSeq"/>
        </authorList>
    </citation>
    <scope>IDENTIFICATION</scope>
    <source>
        <tissue evidence="2">Leaves</tissue>
    </source>
</reference>
<dbReference type="AlphaFoldDB" id="A0A2I4ETH5"/>
<organism evidence="1 2">
    <name type="scientific">Juglans regia</name>
    <name type="common">English walnut</name>
    <dbReference type="NCBI Taxonomy" id="51240"/>
    <lineage>
        <taxon>Eukaryota</taxon>
        <taxon>Viridiplantae</taxon>
        <taxon>Streptophyta</taxon>
        <taxon>Embryophyta</taxon>
        <taxon>Tracheophyta</taxon>
        <taxon>Spermatophyta</taxon>
        <taxon>Magnoliopsida</taxon>
        <taxon>eudicotyledons</taxon>
        <taxon>Gunneridae</taxon>
        <taxon>Pentapetalae</taxon>
        <taxon>rosids</taxon>
        <taxon>fabids</taxon>
        <taxon>Fagales</taxon>
        <taxon>Juglandaceae</taxon>
        <taxon>Juglans</taxon>
    </lineage>
</organism>
<evidence type="ECO:0000313" key="1">
    <source>
        <dbReference type="Proteomes" id="UP000235220"/>
    </source>
</evidence>
<dbReference type="PANTHER" id="PTHR33710:SF62">
    <property type="entry name" value="DUF4283 DOMAIN PROTEIN"/>
    <property type="match status" value="1"/>
</dbReference>
<dbReference type="GeneID" id="108992556"/>
<protein>
    <submittedName>
        <fullName evidence="2">Uncharacterized protein LOC108992556</fullName>
    </submittedName>
</protein>
<dbReference type="Proteomes" id="UP000235220">
    <property type="component" value="Chromosome 7"/>
</dbReference>
<proteinExistence type="predicted"/>
<dbReference type="OrthoDB" id="1433961at2759"/>
<dbReference type="PANTHER" id="PTHR33710">
    <property type="entry name" value="BNAC02G09200D PROTEIN"/>
    <property type="match status" value="1"/>
</dbReference>
<dbReference type="Gramene" id="Jr07_32810_p1">
    <property type="protein sequence ID" value="cds.Jr07_32810_p1"/>
    <property type="gene ID" value="Jr07_32810"/>
</dbReference>
<gene>
    <name evidence="2" type="primary">LOC108992556</name>
</gene>
<sequence length="184" mass="22045">MERFRSALEKGNLSDLGWRGNKFTWSNKHEDDTFTKERLDRAVAIPRWAHLHKDYWVEVLAGRCSDHRPLLLFSSKKGRNIWRSKKVFRYEAGWAKDEECEGVIRREWDRREERGEQPINFMNLLDNCSKALGMWNNQNKVNRVKVIKEKQNTLRSYKMMRGGTTQQRLKGCKERLGVCWRRKT</sequence>
<name>A0A2I4ETH5_JUGRE</name>
<keyword evidence="1" id="KW-1185">Reference proteome</keyword>
<dbReference type="Gene3D" id="3.60.10.10">
    <property type="entry name" value="Endonuclease/exonuclease/phosphatase"/>
    <property type="match status" value="1"/>
</dbReference>
<evidence type="ECO:0000313" key="2">
    <source>
        <dbReference type="RefSeq" id="XP_018822694.1"/>
    </source>
</evidence>
<dbReference type="SUPFAM" id="SSF56219">
    <property type="entry name" value="DNase I-like"/>
    <property type="match status" value="1"/>
</dbReference>
<dbReference type="InterPro" id="IPR036691">
    <property type="entry name" value="Endo/exonu/phosph_ase_sf"/>
</dbReference>
<dbReference type="RefSeq" id="XP_018822694.1">
    <property type="nucleotide sequence ID" value="XM_018967149.1"/>
</dbReference>
<dbReference type="KEGG" id="jre:108992556"/>